<dbReference type="RefSeq" id="WP_174539595.1">
    <property type="nucleotide sequence ID" value="NZ_WHUT02000004.1"/>
</dbReference>
<keyword evidence="3" id="KW-1185">Reference proteome</keyword>
<dbReference type="Pfam" id="PF00805">
    <property type="entry name" value="Pentapeptide"/>
    <property type="match status" value="2"/>
</dbReference>
<dbReference type="InterPro" id="IPR051082">
    <property type="entry name" value="Pentapeptide-BTB/POZ_domain"/>
</dbReference>
<feature type="transmembrane region" description="Helical" evidence="1">
    <location>
        <begin position="21"/>
        <end position="46"/>
    </location>
</feature>
<proteinExistence type="predicted"/>
<comment type="caution">
    <text evidence="2">The sequence shown here is derived from an EMBL/GenBank/DDBJ whole genome shotgun (WGS) entry which is preliminary data.</text>
</comment>
<dbReference type="InterPro" id="IPR001646">
    <property type="entry name" value="5peptide_repeat"/>
</dbReference>
<dbReference type="AlphaFoldDB" id="A0A8X8H038"/>
<keyword evidence="1" id="KW-1133">Transmembrane helix</keyword>
<reference evidence="2" key="1">
    <citation type="submission" date="2020-05" db="EMBL/GenBank/DDBJ databases">
        <title>Fertoebacter nigrum gen. nov., sp. nov., a new member of the family Rhodobacteraceae.</title>
        <authorList>
            <person name="Szuroczki S."/>
            <person name="Abbaszade G."/>
            <person name="Buni D."/>
            <person name="Schumann P."/>
            <person name="Toth E."/>
        </authorList>
    </citation>
    <scope>NUCLEOTIDE SEQUENCE</scope>
    <source>
        <strain evidence="2">RG-N-1a</strain>
    </source>
</reference>
<sequence>MEPAEHSPPPEPRVPSGVGGSAAMSILVFGFGIAAGILIAFSGFGFLEDSAAVIVVVFLSALCVVTLLGMLLFILRRPLLRRVFGHAETQLESFARPLAKVAERAIERDPSGATDAARDLVSLVLARYSWVAMRRWVIASLTALIAAMAALAGTALLFKQNQLLEEQSDLLEEQNVRIQEQTTLLTQDVQLAEASRNAALAVEITSIAAALGEHIDTANAALQAETGQKSPNLFNVIFAEDLSSALMLRITSLSRATQPYRYLDLGVRTQDYSDKMRQAMKRRRADLPDTYARMADYYGWKEDGPENILVDRPASPERGQLLSVLMGAGLRNLEPLNFIGLDLSFAVMADAEIQLLTAMGGRLSYADFSGSYITGADLGGAMLENARFRSSTIKSSTFAAVTAERVRDPYLAESAPYSTFLSGADFSGSTIFDTDFSNATMLAANLDGALLLRANFAGATLAAATLRGAVLLAPDFTGADMKSADLDGAVVFGESFLADLAAKAAPGSFLPERYRMEPLPRADLMAINIVYLTLYESDVDAATDSAPAFRLVRIQPFD</sequence>
<accession>A0A8X8H038</accession>
<name>A0A8X8H038_9RHOB</name>
<organism evidence="2 3">
    <name type="scientific">Fertoeibacter niger</name>
    <dbReference type="NCBI Taxonomy" id="2656921"/>
    <lineage>
        <taxon>Bacteria</taxon>
        <taxon>Pseudomonadati</taxon>
        <taxon>Pseudomonadota</taxon>
        <taxon>Alphaproteobacteria</taxon>
        <taxon>Rhodobacterales</taxon>
        <taxon>Paracoccaceae</taxon>
        <taxon>Fertoeibacter</taxon>
    </lineage>
</organism>
<dbReference type="SUPFAM" id="SSF141571">
    <property type="entry name" value="Pentapeptide repeat-like"/>
    <property type="match status" value="1"/>
</dbReference>
<evidence type="ECO:0000313" key="3">
    <source>
        <dbReference type="Proteomes" id="UP000484076"/>
    </source>
</evidence>
<dbReference type="EMBL" id="WHUT02000004">
    <property type="protein sequence ID" value="NUB44485.1"/>
    <property type="molecule type" value="Genomic_DNA"/>
</dbReference>
<feature type="transmembrane region" description="Helical" evidence="1">
    <location>
        <begin position="52"/>
        <end position="75"/>
    </location>
</feature>
<dbReference type="Gene3D" id="2.160.20.80">
    <property type="entry name" value="E3 ubiquitin-protein ligase SopA"/>
    <property type="match status" value="1"/>
</dbReference>
<protein>
    <submittedName>
        <fullName evidence="2">Pentapeptide repeat-containing protein</fullName>
    </submittedName>
</protein>
<gene>
    <name evidence="2" type="ORF">GEU84_008835</name>
</gene>
<dbReference type="PANTHER" id="PTHR14136:SF17">
    <property type="entry name" value="BTB_POZ DOMAIN-CONTAINING PROTEIN KCTD9"/>
    <property type="match status" value="1"/>
</dbReference>
<dbReference type="Proteomes" id="UP000484076">
    <property type="component" value="Unassembled WGS sequence"/>
</dbReference>
<keyword evidence="1" id="KW-0812">Transmembrane</keyword>
<feature type="transmembrane region" description="Helical" evidence="1">
    <location>
        <begin position="136"/>
        <end position="158"/>
    </location>
</feature>
<evidence type="ECO:0000313" key="2">
    <source>
        <dbReference type="EMBL" id="NUB44485.1"/>
    </source>
</evidence>
<dbReference type="PANTHER" id="PTHR14136">
    <property type="entry name" value="BTB_POZ DOMAIN-CONTAINING PROTEIN KCTD9"/>
    <property type="match status" value="1"/>
</dbReference>
<keyword evidence="1" id="KW-0472">Membrane</keyword>
<evidence type="ECO:0000256" key="1">
    <source>
        <dbReference type="SAM" id="Phobius"/>
    </source>
</evidence>